<dbReference type="PROSITE" id="PS51831">
    <property type="entry name" value="HD"/>
    <property type="match status" value="1"/>
</dbReference>
<proteinExistence type="predicted"/>
<evidence type="ECO:0000313" key="2">
    <source>
        <dbReference type="EMBL" id="MDF0592272.1"/>
    </source>
</evidence>
<dbReference type="CDD" id="cd00077">
    <property type="entry name" value="HDc"/>
    <property type="match status" value="1"/>
</dbReference>
<sequence length="270" mass="31012">MDEETLKDLVRWFSGYVQTFKAGYPEADRNIILKEEHTTRVRREIREIGLSLGLSGEDLCLAEAAALLHDLGRFPQYARYKTFSDRRSCDHAALSVQVLIEGCILDDLDPSERKLILKAISYHNRAHLPEYEEDRCLFFTKLLRDADKLDVWALLLDYYSRRAGEGYRNGALELDLPDAPGISEEVCRALLAGEIVKVKDLNSLNDFKLLQASWIFDINFRPALVEVEERGYLERTREVLPRSQVAERIIDLLKSRLAERIEAESPQGLD</sequence>
<dbReference type="Gene3D" id="1.10.3210.10">
    <property type="entry name" value="Hypothetical protein af1432"/>
    <property type="match status" value="1"/>
</dbReference>
<gene>
    <name evidence="2" type="ORF">P0O24_01570</name>
</gene>
<dbReference type="InterPro" id="IPR003607">
    <property type="entry name" value="HD/PDEase_dom"/>
</dbReference>
<organism evidence="2 3">
    <name type="scientific">Candidatus Methanocrinis alkalitolerans</name>
    <dbReference type="NCBI Taxonomy" id="3033395"/>
    <lineage>
        <taxon>Archaea</taxon>
        <taxon>Methanobacteriati</taxon>
        <taxon>Methanobacteriota</taxon>
        <taxon>Stenosarchaea group</taxon>
        <taxon>Methanomicrobia</taxon>
        <taxon>Methanotrichales</taxon>
        <taxon>Methanotrichaceae</taxon>
        <taxon>Methanocrinis</taxon>
    </lineage>
</organism>
<dbReference type="Pfam" id="PF01966">
    <property type="entry name" value="HD"/>
    <property type="match status" value="1"/>
</dbReference>
<dbReference type="RefSeq" id="WP_316967983.1">
    <property type="nucleotide sequence ID" value="NZ_JARFPL010000003.1"/>
</dbReference>
<dbReference type="Proteomes" id="UP001215956">
    <property type="component" value="Unassembled WGS sequence"/>
</dbReference>
<keyword evidence="3" id="KW-1185">Reference proteome</keyword>
<evidence type="ECO:0000313" key="3">
    <source>
        <dbReference type="Proteomes" id="UP001215956"/>
    </source>
</evidence>
<dbReference type="InterPro" id="IPR006674">
    <property type="entry name" value="HD_domain"/>
</dbReference>
<name>A0ABT5XCJ6_9EURY</name>
<accession>A0ABT5XCJ6</accession>
<protein>
    <submittedName>
        <fullName evidence="2">HD domain-containing protein</fullName>
    </submittedName>
</protein>
<comment type="caution">
    <text evidence="2">The sequence shown here is derived from an EMBL/GenBank/DDBJ whole genome shotgun (WGS) entry which is preliminary data.</text>
</comment>
<feature type="domain" description="HD" evidence="1">
    <location>
        <begin position="34"/>
        <end position="152"/>
    </location>
</feature>
<evidence type="ECO:0000259" key="1">
    <source>
        <dbReference type="PROSITE" id="PS51831"/>
    </source>
</evidence>
<dbReference type="SUPFAM" id="SSF109604">
    <property type="entry name" value="HD-domain/PDEase-like"/>
    <property type="match status" value="1"/>
</dbReference>
<dbReference type="EMBL" id="JARFPL010000003">
    <property type="protein sequence ID" value="MDF0592272.1"/>
    <property type="molecule type" value="Genomic_DNA"/>
</dbReference>
<reference evidence="2 3" key="1">
    <citation type="submission" date="2023-03" db="EMBL/GenBank/DDBJ databases">
        <title>Whole genome sequencing of Methanotrichaceae archaeon M04Ac.</title>
        <authorList>
            <person name="Khomyakova M.A."/>
            <person name="Merkel A.Y."/>
            <person name="Slobodkin A.I."/>
        </authorList>
    </citation>
    <scope>NUCLEOTIDE SEQUENCE [LARGE SCALE GENOMIC DNA]</scope>
    <source>
        <strain evidence="2 3">M04Ac</strain>
    </source>
</reference>